<accession>A0A2I0XCL1</accession>
<dbReference type="EMBL" id="KZ501977">
    <property type="protein sequence ID" value="PKU85651.1"/>
    <property type="molecule type" value="Genomic_DNA"/>
</dbReference>
<keyword evidence="3" id="KW-0670">Pyruvate</keyword>
<proteinExistence type="inferred from homology"/>
<reference evidence="3 4" key="2">
    <citation type="journal article" date="2017" name="Nature">
        <title>The Apostasia genome and the evolution of orchids.</title>
        <authorList>
            <person name="Zhang G.Q."/>
            <person name="Liu K.W."/>
            <person name="Li Z."/>
            <person name="Lohaus R."/>
            <person name="Hsiao Y.Y."/>
            <person name="Niu S.C."/>
            <person name="Wang J.Y."/>
            <person name="Lin Y.C."/>
            <person name="Xu Q."/>
            <person name="Chen L.J."/>
            <person name="Yoshida K."/>
            <person name="Fujiwara S."/>
            <person name="Wang Z.W."/>
            <person name="Zhang Y.Q."/>
            <person name="Mitsuda N."/>
            <person name="Wang M."/>
            <person name="Liu G.H."/>
            <person name="Pecoraro L."/>
            <person name="Huang H.X."/>
            <person name="Xiao X.J."/>
            <person name="Lin M."/>
            <person name="Wu X.Y."/>
            <person name="Wu W.L."/>
            <person name="Chen Y.Y."/>
            <person name="Chang S.B."/>
            <person name="Sakamoto S."/>
            <person name="Ohme-Takagi M."/>
            <person name="Yagi M."/>
            <person name="Zeng S.J."/>
            <person name="Shen C.Y."/>
            <person name="Yeh C.M."/>
            <person name="Luo Y.B."/>
            <person name="Tsai W.C."/>
            <person name="Van de Peer Y."/>
            <person name="Liu Z.J."/>
        </authorList>
    </citation>
    <scope>NUCLEOTIDE SEQUENCE [LARGE SCALE GENOMIC DNA]</scope>
    <source>
        <tissue evidence="3">The whole plant</tissue>
    </source>
</reference>
<reference evidence="3 4" key="1">
    <citation type="journal article" date="2016" name="Sci. Rep.">
        <title>The Dendrobium catenatum Lindl. genome sequence provides insights into polysaccharide synthase, floral development and adaptive evolution.</title>
        <authorList>
            <person name="Zhang G.Q."/>
            <person name="Xu Q."/>
            <person name="Bian C."/>
            <person name="Tsai W.C."/>
            <person name="Yeh C.M."/>
            <person name="Liu K.W."/>
            <person name="Yoshida K."/>
            <person name="Zhang L.S."/>
            <person name="Chang S.B."/>
            <person name="Chen F."/>
            <person name="Shi Y."/>
            <person name="Su Y.Y."/>
            <person name="Zhang Y.Q."/>
            <person name="Chen L.J."/>
            <person name="Yin Y."/>
            <person name="Lin M."/>
            <person name="Huang H."/>
            <person name="Deng H."/>
            <person name="Wang Z.W."/>
            <person name="Zhu S.L."/>
            <person name="Zhao X."/>
            <person name="Deng C."/>
            <person name="Niu S.C."/>
            <person name="Huang J."/>
            <person name="Wang M."/>
            <person name="Liu G.H."/>
            <person name="Yang H.J."/>
            <person name="Xiao X.J."/>
            <person name="Hsiao Y.Y."/>
            <person name="Wu W.L."/>
            <person name="Chen Y.Y."/>
            <person name="Mitsuda N."/>
            <person name="Ohme-Takagi M."/>
            <person name="Luo Y.B."/>
            <person name="Van de Peer Y."/>
            <person name="Liu Z.J."/>
        </authorList>
    </citation>
    <scope>NUCLEOTIDE SEQUENCE [LARGE SCALE GENOMIC DNA]</scope>
    <source>
        <tissue evidence="3">The whole plant</tissue>
    </source>
</reference>
<gene>
    <name evidence="3" type="ORF">MA16_Dca003392</name>
</gene>
<evidence type="ECO:0000313" key="3">
    <source>
        <dbReference type="EMBL" id="PKU85651.1"/>
    </source>
</evidence>
<dbReference type="PROSITE" id="PS51826">
    <property type="entry name" value="PSBD"/>
    <property type="match status" value="1"/>
</dbReference>
<name>A0A2I0XCL1_9ASPA</name>
<dbReference type="InterPro" id="IPR036625">
    <property type="entry name" value="E3-bd_dom_sf"/>
</dbReference>
<dbReference type="GO" id="GO:0016746">
    <property type="term" value="F:acyltransferase activity"/>
    <property type="evidence" value="ECO:0007669"/>
    <property type="project" value="InterPro"/>
</dbReference>
<comment type="similarity">
    <text evidence="1">Belongs to the 2-oxoacid dehydrogenase family.</text>
</comment>
<evidence type="ECO:0000313" key="4">
    <source>
        <dbReference type="Proteomes" id="UP000233837"/>
    </source>
</evidence>
<evidence type="ECO:0000256" key="1">
    <source>
        <dbReference type="ARBA" id="ARBA00007317"/>
    </source>
</evidence>
<dbReference type="Gene3D" id="4.10.320.10">
    <property type="entry name" value="E3-binding domain"/>
    <property type="match status" value="1"/>
</dbReference>
<feature type="domain" description="Peripheral subunit-binding (PSBD)" evidence="2">
    <location>
        <begin position="156"/>
        <end position="188"/>
    </location>
</feature>
<dbReference type="Pfam" id="PF02817">
    <property type="entry name" value="E3_binding"/>
    <property type="match status" value="1"/>
</dbReference>
<keyword evidence="4" id="KW-1185">Reference proteome</keyword>
<evidence type="ECO:0000259" key="2">
    <source>
        <dbReference type="PROSITE" id="PS51826"/>
    </source>
</evidence>
<organism evidence="3 4">
    <name type="scientific">Dendrobium catenatum</name>
    <dbReference type="NCBI Taxonomy" id="906689"/>
    <lineage>
        <taxon>Eukaryota</taxon>
        <taxon>Viridiplantae</taxon>
        <taxon>Streptophyta</taxon>
        <taxon>Embryophyta</taxon>
        <taxon>Tracheophyta</taxon>
        <taxon>Spermatophyta</taxon>
        <taxon>Magnoliopsida</taxon>
        <taxon>Liliopsida</taxon>
        <taxon>Asparagales</taxon>
        <taxon>Orchidaceae</taxon>
        <taxon>Epidendroideae</taxon>
        <taxon>Malaxideae</taxon>
        <taxon>Dendrobiinae</taxon>
        <taxon>Dendrobium</taxon>
    </lineage>
</organism>
<dbReference type="Proteomes" id="UP000233837">
    <property type="component" value="Unassembled WGS sequence"/>
</dbReference>
<keyword evidence="3" id="KW-0808">Transferase</keyword>
<dbReference type="SUPFAM" id="SSF47005">
    <property type="entry name" value="Peripheral subunit-binding domain of 2-oxo acid dehydrogenase complex"/>
    <property type="match status" value="1"/>
</dbReference>
<dbReference type="InterPro" id="IPR004167">
    <property type="entry name" value="PSBD"/>
</dbReference>
<sequence length="188" mass="19931">MEVLENDNYLLNVSASPILSDVGNKCDSLLDFGGNVISFGLVACNFVGSMVAMVSDVPMDCNENGGLTSNLKVKEKEPFVDAIRQVDGSFGALLSQVSLGQILILLLLGPSKRSFSTASFSLGICYRSVASPPPAKSDLTLASSAHSPSDARRRILATPYAKKLAMDLKVELQSIFGTSPMGRIVAKD</sequence>
<dbReference type="STRING" id="906689.A0A2I0XCL1"/>
<dbReference type="AlphaFoldDB" id="A0A2I0XCL1"/>
<protein>
    <submittedName>
        <fullName evidence="3">Pyruvate dehydrogenase E2 component (Dihydrolipoamide acetyltransferase)</fullName>
    </submittedName>
</protein>